<name>G3B4C7_CANTC</name>
<dbReference type="GeneID" id="18245838"/>
<keyword evidence="7" id="KW-1185">Reference proteome</keyword>
<dbReference type="Proteomes" id="UP000000707">
    <property type="component" value="Unassembled WGS sequence"/>
</dbReference>
<keyword evidence="3 5" id="KW-1133">Transmembrane helix</keyword>
<feature type="transmembrane region" description="Helical" evidence="5">
    <location>
        <begin position="198"/>
        <end position="217"/>
    </location>
</feature>
<dbReference type="HOGENOM" id="CLU_049047_3_0_1"/>
<keyword evidence="2 5" id="KW-0812">Transmembrane</keyword>
<dbReference type="Pfam" id="PF04193">
    <property type="entry name" value="PQ-loop"/>
    <property type="match status" value="2"/>
</dbReference>
<feature type="transmembrane region" description="Helical" evidence="5">
    <location>
        <begin position="223"/>
        <end position="247"/>
    </location>
</feature>
<feature type="transmembrane region" description="Helical" evidence="5">
    <location>
        <begin position="164"/>
        <end position="186"/>
    </location>
</feature>
<evidence type="ECO:0000313" key="6">
    <source>
        <dbReference type="EMBL" id="EGV63951.1"/>
    </source>
</evidence>
<sequence length="256" mass="29710">MPISQGAVQSLVNLAISFTPLFSYGLTSYQIYLKKTTSGFSIDVCLIMLISSICKVIYYMLEPYEISLFRQALIMIFIQVVLLKTCLRYLETPAKLYDAEKIIHSSSSPLEIVFNRLKYFDNFYKRPYNFWQWYQDHIVYWEFLVGFSLSLTVLALVFQSSSVFISTIGFLGLFSESLLPLPQILLIHRMKSVKNFKWILLLSWLGGDFVKINYLLFGTNEVSSIFMSAALFQTALDVFIVSQYFYYKNLESLLPQ</sequence>
<evidence type="ECO:0000256" key="1">
    <source>
        <dbReference type="ARBA" id="ARBA00004141"/>
    </source>
</evidence>
<evidence type="ECO:0000313" key="7">
    <source>
        <dbReference type="Proteomes" id="UP000000707"/>
    </source>
</evidence>
<evidence type="ECO:0000256" key="3">
    <source>
        <dbReference type="ARBA" id="ARBA00022989"/>
    </source>
</evidence>
<dbReference type="PANTHER" id="PTHR14856:SF9">
    <property type="entry name" value="PQ-LOOP REPEAT-CONTAINING PROTEIN 1"/>
    <property type="match status" value="1"/>
</dbReference>
<feature type="transmembrane region" description="Helical" evidence="5">
    <location>
        <begin position="39"/>
        <end position="61"/>
    </location>
</feature>
<feature type="transmembrane region" description="Helical" evidence="5">
    <location>
        <begin position="67"/>
        <end position="87"/>
    </location>
</feature>
<evidence type="ECO:0000256" key="2">
    <source>
        <dbReference type="ARBA" id="ARBA00022692"/>
    </source>
</evidence>
<keyword evidence="4 5" id="KW-0472">Membrane</keyword>
<dbReference type="InterPro" id="IPR052241">
    <property type="entry name" value="SLC66/Scramblase_ANY1"/>
</dbReference>
<dbReference type="GO" id="GO:0016020">
    <property type="term" value="C:membrane"/>
    <property type="evidence" value="ECO:0007669"/>
    <property type="project" value="UniProtKB-SubCell"/>
</dbReference>
<evidence type="ECO:0008006" key="8">
    <source>
        <dbReference type="Google" id="ProtNLM"/>
    </source>
</evidence>
<dbReference type="EMBL" id="GL996521">
    <property type="protein sequence ID" value="EGV63951.1"/>
    <property type="molecule type" value="Genomic_DNA"/>
</dbReference>
<dbReference type="GO" id="GO:0005802">
    <property type="term" value="C:trans-Golgi network"/>
    <property type="evidence" value="ECO:0007669"/>
    <property type="project" value="TreeGrafter"/>
</dbReference>
<feature type="transmembrane region" description="Helical" evidence="5">
    <location>
        <begin position="138"/>
        <end position="158"/>
    </location>
</feature>
<dbReference type="OrthoDB" id="292213at2759"/>
<accession>G3B4C7</accession>
<dbReference type="Gene3D" id="1.20.1280.290">
    <property type="match status" value="2"/>
</dbReference>
<dbReference type="GO" id="GO:0042147">
    <property type="term" value="P:retrograde transport, endosome to Golgi"/>
    <property type="evidence" value="ECO:0007669"/>
    <property type="project" value="TreeGrafter"/>
</dbReference>
<protein>
    <recommendedName>
        <fullName evidence="8">PQ-loop-domain-containing protein</fullName>
    </recommendedName>
</protein>
<dbReference type="InterPro" id="IPR006603">
    <property type="entry name" value="PQ-loop_rpt"/>
</dbReference>
<dbReference type="KEGG" id="cten:18245838"/>
<evidence type="ECO:0000256" key="4">
    <source>
        <dbReference type="ARBA" id="ARBA00023136"/>
    </source>
</evidence>
<gene>
    <name evidence="6" type="ORF">CANTEDRAFT_105821</name>
</gene>
<dbReference type="GO" id="GO:0005829">
    <property type="term" value="C:cytosol"/>
    <property type="evidence" value="ECO:0007669"/>
    <property type="project" value="GOC"/>
</dbReference>
<reference evidence="6 7" key="1">
    <citation type="journal article" date="2011" name="Proc. Natl. Acad. Sci. U.S.A.">
        <title>Comparative genomics of xylose-fermenting fungi for enhanced biofuel production.</title>
        <authorList>
            <person name="Wohlbach D.J."/>
            <person name="Kuo A."/>
            <person name="Sato T.K."/>
            <person name="Potts K.M."/>
            <person name="Salamov A.A."/>
            <person name="LaButti K.M."/>
            <person name="Sun H."/>
            <person name="Clum A."/>
            <person name="Pangilinan J.L."/>
            <person name="Lindquist E.A."/>
            <person name="Lucas S."/>
            <person name="Lapidus A."/>
            <person name="Jin M."/>
            <person name="Gunawan C."/>
            <person name="Balan V."/>
            <person name="Dale B.E."/>
            <person name="Jeffries T.W."/>
            <person name="Zinkel R."/>
            <person name="Barry K.W."/>
            <person name="Grigoriev I.V."/>
            <person name="Gasch A.P."/>
        </authorList>
    </citation>
    <scope>NUCLEOTIDE SEQUENCE [LARGE SCALE GENOMIC DNA]</scope>
    <source>
        <strain evidence="7">ATCC 10573 / BCRC 21748 / CBS 615 / JCM 9827 / NBRC 10315 / NRRL Y-1498 / VKM Y-70</strain>
    </source>
</reference>
<dbReference type="PANTHER" id="PTHR14856">
    <property type="entry name" value="PQ-LOOP REPEAT-CONTAINING PROTEIN 1-LIKE PROTEIN"/>
    <property type="match status" value="1"/>
</dbReference>
<dbReference type="GO" id="GO:0045332">
    <property type="term" value="P:phospholipid translocation"/>
    <property type="evidence" value="ECO:0007669"/>
    <property type="project" value="TreeGrafter"/>
</dbReference>
<proteinExistence type="predicted"/>
<comment type="subcellular location">
    <subcellularLocation>
        <location evidence="1">Membrane</location>
        <topology evidence="1">Multi-pass membrane protein</topology>
    </subcellularLocation>
</comment>
<feature type="transmembrane region" description="Helical" evidence="5">
    <location>
        <begin position="6"/>
        <end position="27"/>
    </location>
</feature>
<dbReference type="AlphaFoldDB" id="G3B4C7"/>
<dbReference type="GO" id="GO:0005768">
    <property type="term" value="C:endosome"/>
    <property type="evidence" value="ECO:0007669"/>
    <property type="project" value="TreeGrafter"/>
</dbReference>
<organism evidence="7">
    <name type="scientific">Candida tenuis (strain ATCC 10573 / BCRC 21748 / CBS 615 / JCM 9827 / NBRC 10315 / NRRL Y-1498 / VKM Y-70)</name>
    <name type="common">Yeast</name>
    <name type="synonym">Yamadazyma tenuis</name>
    <dbReference type="NCBI Taxonomy" id="590646"/>
    <lineage>
        <taxon>Eukaryota</taxon>
        <taxon>Fungi</taxon>
        <taxon>Dikarya</taxon>
        <taxon>Ascomycota</taxon>
        <taxon>Saccharomycotina</taxon>
        <taxon>Pichiomycetes</taxon>
        <taxon>Debaryomycetaceae</taxon>
        <taxon>Yamadazyma</taxon>
    </lineage>
</organism>
<dbReference type="eggNOG" id="KOG2913">
    <property type="taxonomic scope" value="Eukaryota"/>
</dbReference>
<evidence type="ECO:0000256" key="5">
    <source>
        <dbReference type="SAM" id="Phobius"/>
    </source>
</evidence>
<dbReference type="STRING" id="590646.G3B4C7"/>